<reference evidence="2" key="1">
    <citation type="submission" date="2011-08" db="EMBL/GenBank/DDBJ databases">
        <authorList>
            <person name="Rombauts S."/>
        </authorList>
    </citation>
    <scope>NUCLEOTIDE SEQUENCE</scope>
    <source>
        <strain evidence="2">London</strain>
    </source>
</reference>
<keyword evidence="2" id="KW-1185">Reference proteome</keyword>
<accession>T1KC16</accession>
<dbReference type="AlphaFoldDB" id="T1KC16"/>
<dbReference type="EMBL" id="CAEY01001957">
    <property type="status" value="NOT_ANNOTATED_CDS"/>
    <property type="molecule type" value="Genomic_DNA"/>
</dbReference>
<protein>
    <submittedName>
        <fullName evidence="1">Uncharacterized protein</fullName>
    </submittedName>
</protein>
<evidence type="ECO:0000313" key="1">
    <source>
        <dbReference type="EnsemblMetazoa" id="tetur08g06040.1"/>
    </source>
</evidence>
<sequence length="26" mass="2813">MNSLPKIVKNSVLTNSRPTTVIVTIS</sequence>
<reference evidence="1" key="2">
    <citation type="submission" date="2015-06" db="UniProtKB">
        <authorList>
            <consortium name="EnsemblMetazoa"/>
        </authorList>
    </citation>
    <scope>IDENTIFICATION</scope>
</reference>
<dbReference type="HOGENOM" id="CLU_3417504_0_0_1"/>
<evidence type="ECO:0000313" key="2">
    <source>
        <dbReference type="Proteomes" id="UP000015104"/>
    </source>
</evidence>
<dbReference type="Proteomes" id="UP000015104">
    <property type="component" value="Unassembled WGS sequence"/>
</dbReference>
<organism evidence="1 2">
    <name type="scientific">Tetranychus urticae</name>
    <name type="common">Two-spotted spider mite</name>
    <dbReference type="NCBI Taxonomy" id="32264"/>
    <lineage>
        <taxon>Eukaryota</taxon>
        <taxon>Metazoa</taxon>
        <taxon>Ecdysozoa</taxon>
        <taxon>Arthropoda</taxon>
        <taxon>Chelicerata</taxon>
        <taxon>Arachnida</taxon>
        <taxon>Acari</taxon>
        <taxon>Acariformes</taxon>
        <taxon>Trombidiformes</taxon>
        <taxon>Prostigmata</taxon>
        <taxon>Eleutherengona</taxon>
        <taxon>Raphignathae</taxon>
        <taxon>Tetranychoidea</taxon>
        <taxon>Tetranychidae</taxon>
        <taxon>Tetranychus</taxon>
    </lineage>
</organism>
<dbReference type="EnsemblMetazoa" id="tetur08g06040.1">
    <property type="protein sequence ID" value="tetur08g06040.1"/>
    <property type="gene ID" value="tetur08g06040"/>
</dbReference>
<proteinExistence type="predicted"/>
<name>T1KC16_TETUR</name>